<dbReference type="RefSeq" id="WP_003332812.1">
    <property type="nucleotide sequence ID" value="NZ_AJLR01000147.1"/>
</dbReference>
<gene>
    <name evidence="2" type="ORF">BAZO_18091</name>
</gene>
<dbReference type="InterPro" id="IPR011048">
    <property type="entry name" value="Haem_d1_sf"/>
</dbReference>
<dbReference type="SUPFAM" id="SSF51004">
    <property type="entry name" value="C-terminal (heme d1) domain of cytochrome cd1-nitrite reductase"/>
    <property type="match status" value="1"/>
</dbReference>
<dbReference type="Proteomes" id="UP000006315">
    <property type="component" value="Unassembled WGS sequence"/>
</dbReference>
<dbReference type="PROSITE" id="PS51257">
    <property type="entry name" value="PROKAR_LIPOPROTEIN"/>
    <property type="match status" value="1"/>
</dbReference>
<reference evidence="2 3" key="1">
    <citation type="journal article" date="2012" name="Front. Microbiol.">
        <title>Redundancy and modularity in membrane-associated dissimilatory nitrate reduction in Bacillus.</title>
        <authorList>
            <person name="Heylen K."/>
            <person name="Keltjens J."/>
        </authorList>
    </citation>
    <scope>NUCLEOTIDE SEQUENCE [LARGE SCALE GENOMIC DNA]</scope>
    <source>
        <strain evidence="2 3">LMG 9581</strain>
    </source>
</reference>
<keyword evidence="1" id="KW-0732">Signal</keyword>
<dbReference type="InterPro" id="IPR015943">
    <property type="entry name" value="WD40/YVTN_repeat-like_dom_sf"/>
</dbReference>
<keyword evidence="3" id="KW-1185">Reference proteome</keyword>
<organism evidence="2 3">
    <name type="scientific">Schinkia azotoformans LMG 9581</name>
    <dbReference type="NCBI Taxonomy" id="1131731"/>
    <lineage>
        <taxon>Bacteria</taxon>
        <taxon>Bacillati</taxon>
        <taxon>Bacillota</taxon>
        <taxon>Bacilli</taxon>
        <taxon>Bacillales</taxon>
        <taxon>Bacillaceae</taxon>
        <taxon>Calidifontibacillus/Schinkia group</taxon>
        <taxon>Schinkia</taxon>
    </lineage>
</organism>
<feature type="signal peptide" evidence="1">
    <location>
        <begin position="1"/>
        <end position="21"/>
    </location>
</feature>
<evidence type="ECO:0000313" key="3">
    <source>
        <dbReference type="Proteomes" id="UP000006315"/>
    </source>
</evidence>
<dbReference type="STRING" id="1131731.BAZO_18091"/>
<proteinExistence type="predicted"/>
<dbReference type="AlphaFoldDB" id="K6D4I5"/>
<accession>K6D4I5</accession>
<feature type="chain" id="PRO_5039711143" evidence="1">
    <location>
        <begin position="22"/>
        <end position="325"/>
    </location>
</feature>
<dbReference type="PATRIC" id="fig|1131731.3.peg.3690"/>
<evidence type="ECO:0000256" key="1">
    <source>
        <dbReference type="SAM" id="SignalP"/>
    </source>
</evidence>
<dbReference type="EMBL" id="AJLR01000147">
    <property type="protein sequence ID" value="EKN63189.1"/>
    <property type="molecule type" value="Genomic_DNA"/>
</dbReference>
<sequence length="325" mass="36504">MYKTKWLLVLTLSLLLTGCRAEQYTKIEASKDQIIVVNLLESSLSFFDQDTKEELARWTIPYTFTGALLLPDNKTLLLYGKHLEKIYLYDITTGTEVDRWKTGKGIVNVQISNDDSKLFLANQENDKIQVRTVSGEKVAEVTVGDDPLTILESKKRHQLFAINFNAPEITVIDSRSYEKTKVIHAKPASVGAVLIEPYDELWTGGHGVGHKTENAVTVYSLDTGDIKGEINAPIMPVDLEKWEDYVFVVSHGSNQLRKINIHTKEVVAVKEIGANPFKISIIDNLIYIASYDSNEIIEVDPTTMEIVDTIQAGKGPFQILFKKEV</sequence>
<evidence type="ECO:0000313" key="2">
    <source>
        <dbReference type="EMBL" id="EKN63189.1"/>
    </source>
</evidence>
<dbReference type="PANTHER" id="PTHR47197">
    <property type="entry name" value="PROTEIN NIRF"/>
    <property type="match status" value="1"/>
</dbReference>
<keyword evidence="2" id="KW-0449">Lipoprotein</keyword>
<dbReference type="Gene3D" id="2.130.10.10">
    <property type="entry name" value="YVTN repeat-like/Quinoprotein amine dehydrogenase"/>
    <property type="match status" value="2"/>
</dbReference>
<name>K6D4I5_SCHAZ</name>
<dbReference type="GeneID" id="89468834"/>
<comment type="caution">
    <text evidence="2">The sequence shown here is derived from an EMBL/GenBank/DDBJ whole genome shotgun (WGS) entry which is preliminary data.</text>
</comment>
<protein>
    <submittedName>
        <fullName evidence="2">Lipoprotein, surface antigen</fullName>
    </submittedName>
</protein>
<dbReference type="InterPro" id="IPR051200">
    <property type="entry name" value="Host-pathogen_enzymatic-act"/>
</dbReference>
<dbReference type="PANTHER" id="PTHR47197:SF3">
    <property type="entry name" value="DIHYDRO-HEME D1 DEHYDROGENASE"/>
    <property type="match status" value="1"/>
</dbReference>